<accession>A0A9Q1BZ23</accession>
<protein>
    <submittedName>
        <fullName evidence="2">Jerky protein-like-like</fullName>
    </submittedName>
</protein>
<organism evidence="2 3">
    <name type="scientific">Holothuria leucospilota</name>
    <name type="common">Black long sea cucumber</name>
    <name type="synonym">Mertensiothuria leucospilota</name>
    <dbReference type="NCBI Taxonomy" id="206669"/>
    <lineage>
        <taxon>Eukaryota</taxon>
        <taxon>Metazoa</taxon>
        <taxon>Echinodermata</taxon>
        <taxon>Eleutherozoa</taxon>
        <taxon>Echinozoa</taxon>
        <taxon>Holothuroidea</taxon>
        <taxon>Aspidochirotacea</taxon>
        <taxon>Aspidochirotida</taxon>
        <taxon>Holothuriidae</taxon>
        <taxon>Holothuria</taxon>
    </lineage>
</organism>
<proteinExistence type="predicted"/>
<evidence type="ECO:0000313" key="2">
    <source>
        <dbReference type="EMBL" id="KAJ8035273.1"/>
    </source>
</evidence>
<reference evidence="2" key="1">
    <citation type="submission" date="2021-10" db="EMBL/GenBank/DDBJ databases">
        <title>Tropical sea cucumber genome reveals ecological adaptation and Cuvierian tubules defense mechanism.</title>
        <authorList>
            <person name="Chen T."/>
        </authorList>
    </citation>
    <scope>NUCLEOTIDE SEQUENCE</scope>
    <source>
        <strain evidence="2">Nanhai2018</strain>
        <tissue evidence="2">Muscle</tissue>
    </source>
</reference>
<feature type="region of interest" description="Disordered" evidence="1">
    <location>
        <begin position="115"/>
        <end position="139"/>
    </location>
</feature>
<gene>
    <name evidence="2" type="ORF">HOLleu_22442</name>
</gene>
<dbReference type="Proteomes" id="UP001152320">
    <property type="component" value="Chromosome 10"/>
</dbReference>
<sequence>MCTLPAAVSYLRQLLDCAKLNKRALTIKDAVYMAAEAWEEVPPITIRRSWRKLGINCDEVDPKTTPVETDGELIEMAQALPGCENIERDHVKEWVNCDKTDPGYQILTDEEIVESVQSRKERKSEDEEDDNETAVKPSISNSEATIHLEKALEWLEAQPNAKPAQLLILRSIRNMAAERRVFPQKKMADFFVKKYPAVFLQLPYNNKEEEKKEKKINKIK</sequence>
<comment type="caution">
    <text evidence="2">The sequence shown here is derived from an EMBL/GenBank/DDBJ whole genome shotgun (WGS) entry which is preliminary data.</text>
</comment>
<dbReference type="OrthoDB" id="8024186at2759"/>
<evidence type="ECO:0000313" key="3">
    <source>
        <dbReference type="Proteomes" id="UP001152320"/>
    </source>
</evidence>
<dbReference type="AlphaFoldDB" id="A0A9Q1BZ23"/>
<keyword evidence="3" id="KW-1185">Reference proteome</keyword>
<evidence type="ECO:0000256" key="1">
    <source>
        <dbReference type="SAM" id="MobiDB-lite"/>
    </source>
</evidence>
<dbReference type="EMBL" id="JAIZAY010000010">
    <property type="protein sequence ID" value="KAJ8035273.1"/>
    <property type="molecule type" value="Genomic_DNA"/>
</dbReference>
<name>A0A9Q1BZ23_HOLLE</name>